<evidence type="ECO:0000313" key="9">
    <source>
        <dbReference type="EMBL" id="GGM73504.1"/>
    </source>
</evidence>
<dbReference type="GO" id="GO:0050897">
    <property type="term" value="F:cobalt ion binding"/>
    <property type="evidence" value="ECO:0007669"/>
    <property type="project" value="TreeGrafter"/>
</dbReference>
<organism evidence="9 11">
    <name type="scientific">Halarchaeum rubridurum</name>
    <dbReference type="NCBI Taxonomy" id="489911"/>
    <lineage>
        <taxon>Archaea</taxon>
        <taxon>Methanobacteriati</taxon>
        <taxon>Methanobacteriota</taxon>
        <taxon>Stenosarchaea group</taxon>
        <taxon>Halobacteria</taxon>
        <taxon>Halobacteriales</taxon>
        <taxon>Halobacteriaceae</taxon>
    </lineage>
</organism>
<keyword evidence="8" id="KW-0406">Ion transport</keyword>
<reference evidence="9" key="1">
    <citation type="journal article" date="2014" name="Int. J. Syst. Evol. Microbiol.">
        <title>Complete genome sequence of Corynebacterium casei LMG S-19264T (=DSM 44701T), isolated from a smear-ripened cheese.</title>
        <authorList>
            <consortium name="US DOE Joint Genome Institute (JGI-PGF)"/>
            <person name="Walter F."/>
            <person name="Albersmeier A."/>
            <person name="Kalinowski J."/>
            <person name="Ruckert C."/>
        </authorList>
    </citation>
    <scope>NUCLEOTIDE SEQUENCE</scope>
    <source>
        <strain evidence="9">JCM 16108</strain>
    </source>
</reference>
<dbReference type="GO" id="GO:0005886">
    <property type="term" value="C:plasma membrane"/>
    <property type="evidence" value="ECO:0007669"/>
    <property type="project" value="UniProtKB-SubCell"/>
</dbReference>
<evidence type="ECO:0000313" key="11">
    <source>
        <dbReference type="Proteomes" id="UP000614609"/>
    </source>
</evidence>
<dbReference type="GO" id="GO:0015087">
    <property type="term" value="F:cobalt ion transmembrane transporter activity"/>
    <property type="evidence" value="ECO:0007669"/>
    <property type="project" value="UniProtKB-UniRule"/>
</dbReference>
<keyword evidence="7 8" id="KW-0472">Membrane</keyword>
<dbReference type="AlphaFoldDB" id="A0A830G3A8"/>
<evidence type="ECO:0000256" key="8">
    <source>
        <dbReference type="RuleBase" id="RU362010"/>
    </source>
</evidence>
<evidence type="ECO:0000313" key="10">
    <source>
        <dbReference type="EMBL" id="MBP1955580.1"/>
    </source>
</evidence>
<reference evidence="10" key="3">
    <citation type="submission" date="2021-03" db="EMBL/GenBank/DDBJ databases">
        <title>Genomic Encyclopedia of Type Strains, Phase IV (KMG-IV): sequencing the most valuable type-strain genomes for metagenomic binning, comparative biology and taxonomic classification.</title>
        <authorList>
            <person name="Goeker M."/>
        </authorList>
    </citation>
    <scope>NUCLEOTIDE SEQUENCE</scope>
    <source>
        <strain evidence="10">DSM 22443</strain>
    </source>
</reference>
<dbReference type="EMBL" id="JAGGKO010000004">
    <property type="protein sequence ID" value="MBP1955580.1"/>
    <property type="molecule type" value="Genomic_DNA"/>
</dbReference>
<keyword evidence="3 8" id="KW-0813">Transport</keyword>
<dbReference type="SUPFAM" id="SSF144083">
    <property type="entry name" value="Magnesium transport protein CorA, transmembrane region"/>
    <property type="match status" value="1"/>
</dbReference>
<keyword evidence="8" id="KW-0460">Magnesium</keyword>
<dbReference type="OrthoDB" id="28779at2157"/>
<dbReference type="InterPro" id="IPR002523">
    <property type="entry name" value="MgTranspt_CorA/ZnTranspt_ZntB"/>
</dbReference>
<name>A0A830G3A8_9EURY</name>
<comment type="subcellular location">
    <subcellularLocation>
        <location evidence="1">Cell membrane</location>
        <topology evidence="1">Multi-pass membrane protein</topology>
    </subcellularLocation>
    <subcellularLocation>
        <location evidence="8">Membrane</location>
        <topology evidence="8">Multi-pass membrane protein</topology>
    </subcellularLocation>
</comment>
<sequence length="326" mass="36560">MTVDAVVYAAGGVTTYADLDAAKAAAGTTWVRLSDPTPDELDAVASLYGLHPLTVEDVQNDVRPKVEEFDDHTFVLVKAARLASGDTSFRGELLTNPVGLFLGDDWLVTYASDDCTAVERTWQFVRTEDHRVLQRGPDFTAYRIVDTVVDDYFGALDDVEDRLEYVEDTVLDETEADVLAEINDARRELLALRKLLWPTRDALGALSRGDPPQVRAETEKYYRDVYDHLVQQVDLVETYRDLASGARDIYLNTLSMSTNEVMKKLTVVATIVLPLTLVVGVFGMNFADAPWNMPELAWPYAYPAVMLGMGLVSLILLWHFRRESWL</sequence>
<feature type="transmembrane region" description="Helical" evidence="8">
    <location>
        <begin position="299"/>
        <end position="320"/>
    </location>
</feature>
<dbReference type="CDD" id="cd12828">
    <property type="entry name" value="TmCorA-like_1"/>
    <property type="match status" value="1"/>
</dbReference>
<comment type="similarity">
    <text evidence="2 8">Belongs to the CorA metal ion transporter (MIT) (TC 1.A.35) family.</text>
</comment>
<dbReference type="InterPro" id="IPR045861">
    <property type="entry name" value="CorA_cytoplasmic_dom"/>
</dbReference>
<dbReference type="InterPro" id="IPR045863">
    <property type="entry name" value="CorA_TM1_TM2"/>
</dbReference>
<keyword evidence="11" id="KW-1185">Reference proteome</keyword>
<dbReference type="SUPFAM" id="SSF143865">
    <property type="entry name" value="CorA soluble domain-like"/>
    <property type="match status" value="1"/>
</dbReference>
<comment type="caution">
    <text evidence="9">The sequence shown here is derived from an EMBL/GenBank/DDBJ whole genome shotgun (WGS) entry which is preliminary data.</text>
</comment>
<dbReference type="NCBIfam" id="TIGR00383">
    <property type="entry name" value="corA"/>
    <property type="match status" value="1"/>
</dbReference>
<keyword evidence="5 8" id="KW-0812">Transmembrane</keyword>
<dbReference type="RefSeq" id="WP_188872883.1">
    <property type="nucleotide sequence ID" value="NZ_BMOO01000005.1"/>
</dbReference>
<dbReference type="InterPro" id="IPR004488">
    <property type="entry name" value="Mg/Co-transport_prot_CorA"/>
</dbReference>
<feature type="transmembrane region" description="Helical" evidence="8">
    <location>
        <begin position="265"/>
        <end position="287"/>
    </location>
</feature>
<evidence type="ECO:0000256" key="2">
    <source>
        <dbReference type="ARBA" id="ARBA00009765"/>
    </source>
</evidence>
<evidence type="ECO:0000256" key="3">
    <source>
        <dbReference type="ARBA" id="ARBA00022448"/>
    </source>
</evidence>
<reference evidence="9" key="2">
    <citation type="submission" date="2020-09" db="EMBL/GenBank/DDBJ databases">
        <authorList>
            <person name="Sun Q."/>
            <person name="Ohkuma M."/>
        </authorList>
    </citation>
    <scope>NUCLEOTIDE SEQUENCE</scope>
    <source>
        <strain evidence="9">JCM 16108</strain>
    </source>
</reference>
<evidence type="ECO:0000256" key="1">
    <source>
        <dbReference type="ARBA" id="ARBA00004651"/>
    </source>
</evidence>
<dbReference type="EMBL" id="BMOO01000005">
    <property type="protein sequence ID" value="GGM73504.1"/>
    <property type="molecule type" value="Genomic_DNA"/>
</dbReference>
<protein>
    <recommendedName>
        <fullName evidence="8">Magnesium transport protein CorA</fullName>
    </recommendedName>
</protein>
<accession>A0A830G3A8</accession>
<keyword evidence="6 8" id="KW-1133">Transmembrane helix</keyword>
<dbReference type="FunFam" id="1.20.58.340:FF:000012">
    <property type="entry name" value="Magnesium transport protein CorA"/>
    <property type="match status" value="1"/>
</dbReference>
<proteinExistence type="inferred from homology"/>
<evidence type="ECO:0000256" key="6">
    <source>
        <dbReference type="ARBA" id="ARBA00022989"/>
    </source>
</evidence>
<evidence type="ECO:0000256" key="4">
    <source>
        <dbReference type="ARBA" id="ARBA00022475"/>
    </source>
</evidence>
<dbReference type="PANTHER" id="PTHR46494">
    <property type="entry name" value="CORA FAMILY METAL ION TRANSPORTER (EUROFUNG)"/>
    <property type="match status" value="1"/>
</dbReference>
<dbReference type="Proteomes" id="UP000614609">
    <property type="component" value="Unassembled WGS sequence"/>
</dbReference>
<dbReference type="Gene3D" id="3.30.460.20">
    <property type="entry name" value="CorA soluble domain-like"/>
    <property type="match status" value="1"/>
</dbReference>
<dbReference type="GO" id="GO:0015095">
    <property type="term" value="F:magnesium ion transmembrane transporter activity"/>
    <property type="evidence" value="ECO:0007669"/>
    <property type="project" value="UniProtKB-UniRule"/>
</dbReference>
<dbReference type="PANTHER" id="PTHR46494:SF1">
    <property type="entry name" value="CORA FAMILY METAL ION TRANSPORTER (EUROFUNG)"/>
    <property type="match status" value="1"/>
</dbReference>
<dbReference type="GO" id="GO:0000287">
    <property type="term" value="F:magnesium ion binding"/>
    <property type="evidence" value="ECO:0007669"/>
    <property type="project" value="TreeGrafter"/>
</dbReference>
<dbReference type="Pfam" id="PF01544">
    <property type="entry name" value="CorA"/>
    <property type="match status" value="1"/>
</dbReference>
<dbReference type="Gene3D" id="1.20.58.340">
    <property type="entry name" value="Magnesium transport protein CorA, transmembrane region"/>
    <property type="match status" value="2"/>
</dbReference>
<gene>
    <name evidence="9" type="primary">corA-1</name>
    <name evidence="8" type="synonym">corA</name>
    <name evidence="9" type="ORF">GCM10009017_24290</name>
    <name evidence="10" type="ORF">J2752_002503</name>
</gene>
<evidence type="ECO:0000256" key="7">
    <source>
        <dbReference type="ARBA" id="ARBA00023136"/>
    </source>
</evidence>
<keyword evidence="4 8" id="KW-1003">Cell membrane</keyword>
<dbReference type="Proteomes" id="UP000765891">
    <property type="component" value="Unassembled WGS sequence"/>
</dbReference>
<comment type="function">
    <text evidence="8">Mediates influx of magnesium ions.</text>
</comment>
<evidence type="ECO:0000256" key="5">
    <source>
        <dbReference type="ARBA" id="ARBA00022692"/>
    </source>
</evidence>